<name>A0A0P0Y3A9_ORYSJ</name>
<feature type="non-terminal residue" evidence="2">
    <location>
        <position position="1"/>
    </location>
</feature>
<reference evidence="2 3" key="3">
    <citation type="journal article" date="2013" name="Rice">
        <title>Improvement of the Oryza sativa Nipponbare reference genome using next generation sequence and optical map data.</title>
        <authorList>
            <person name="Kawahara Y."/>
            <person name="de la Bastide M."/>
            <person name="Hamilton J.P."/>
            <person name="Kanamori H."/>
            <person name="McCombie W.R."/>
            <person name="Ouyang S."/>
            <person name="Schwartz D.C."/>
            <person name="Tanaka T."/>
            <person name="Wu J."/>
            <person name="Zhou S."/>
            <person name="Childs K.L."/>
            <person name="Davidson R.M."/>
            <person name="Lin H."/>
            <person name="Quesada-Ocampo L."/>
            <person name="Vaillancourt B."/>
            <person name="Sakai H."/>
            <person name="Lee S.S."/>
            <person name="Kim J."/>
            <person name="Numa H."/>
            <person name="Itoh T."/>
            <person name="Buell C.R."/>
            <person name="Matsumoto T."/>
        </authorList>
    </citation>
    <scope>NUCLEOTIDE SEQUENCE [LARGE SCALE GENOMIC DNA]</scope>
    <source>
        <strain evidence="3">cv. Nipponbare</strain>
    </source>
</reference>
<reference evidence="2 3" key="2">
    <citation type="journal article" date="2013" name="Plant Cell Physiol.">
        <title>Rice Annotation Project Database (RAP-DB): an integrative and interactive database for rice genomics.</title>
        <authorList>
            <person name="Sakai H."/>
            <person name="Lee S.S."/>
            <person name="Tanaka T."/>
            <person name="Numa H."/>
            <person name="Kim J."/>
            <person name="Kawahara Y."/>
            <person name="Wakimoto H."/>
            <person name="Yang C.C."/>
            <person name="Iwamoto M."/>
            <person name="Abe T."/>
            <person name="Yamada Y."/>
            <person name="Muto A."/>
            <person name="Inokuchi H."/>
            <person name="Ikemura T."/>
            <person name="Matsumoto T."/>
            <person name="Sasaki T."/>
            <person name="Itoh T."/>
        </authorList>
    </citation>
    <scope>NUCLEOTIDE SEQUENCE [LARGE SCALE GENOMIC DNA]</scope>
    <source>
        <strain evidence="3">cv. Nipponbare</strain>
    </source>
</reference>
<evidence type="ECO:0000313" key="3">
    <source>
        <dbReference type="Proteomes" id="UP000059680"/>
    </source>
</evidence>
<accession>A0A0P0Y3A9</accession>
<keyword evidence="3" id="KW-1185">Reference proteome</keyword>
<evidence type="ECO:0000256" key="1">
    <source>
        <dbReference type="SAM" id="MobiDB-lite"/>
    </source>
</evidence>
<dbReference type="OMA" id="RMSITSW"/>
<dbReference type="Proteomes" id="UP000059680">
    <property type="component" value="Chromosome 11"/>
</dbReference>
<dbReference type="PaxDb" id="39947-A0A0P0Y3A9"/>
<protein>
    <submittedName>
        <fullName evidence="2">Os11g0554200 protein</fullName>
    </submittedName>
</protein>
<organism evidence="2 3">
    <name type="scientific">Oryza sativa subsp. japonica</name>
    <name type="common">Rice</name>
    <dbReference type="NCBI Taxonomy" id="39947"/>
    <lineage>
        <taxon>Eukaryota</taxon>
        <taxon>Viridiplantae</taxon>
        <taxon>Streptophyta</taxon>
        <taxon>Embryophyta</taxon>
        <taxon>Tracheophyta</taxon>
        <taxon>Spermatophyta</taxon>
        <taxon>Magnoliopsida</taxon>
        <taxon>Liliopsida</taxon>
        <taxon>Poales</taxon>
        <taxon>Poaceae</taxon>
        <taxon>BOP clade</taxon>
        <taxon>Oryzoideae</taxon>
        <taxon>Oryzeae</taxon>
        <taxon>Oryzinae</taxon>
        <taxon>Oryza</taxon>
        <taxon>Oryza sativa</taxon>
    </lineage>
</organism>
<reference evidence="3" key="1">
    <citation type="journal article" date="2005" name="Nature">
        <title>The map-based sequence of the rice genome.</title>
        <authorList>
            <consortium name="International rice genome sequencing project (IRGSP)"/>
            <person name="Matsumoto T."/>
            <person name="Wu J."/>
            <person name="Kanamori H."/>
            <person name="Katayose Y."/>
            <person name="Fujisawa M."/>
            <person name="Namiki N."/>
            <person name="Mizuno H."/>
            <person name="Yamamoto K."/>
            <person name="Antonio B.A."/>
            <person name="Baba T."/>
            <person name="Sakata K."/>
            <person name="Nagamura Y."/>
            <person name="Aoki H."/>
            <person name="Arikawa K."/>
            <person name="Arita K."/>
            <person name="Bito T."/>
            <person name="Chiden Y."/>
            <person name="Fujitsuka N."/>
            <person name="Fukunaka R."/>
            <person name="Hamada M."/>
            <person name="Harada C."/>
            <person name="Hayashi A."/>
            <person name="Hijishita S."/>
            <person name="Honda M."/>
            <person name="Hosokawa S."/>
            <person name="Ichikawa Y."/>
            <person name="Idonuma A."/>
            <person name="Iijima M."/>
            <person name="Ikeda M."/>
            <person name="Ikeno M."/>
            <person name="Ito K."/>
            <person name="Ito S."/>
            <person name="Ito T."/>
            <person name="Ito Y."/>
            <person name="Ito Y."/>
            <person name="Iwabuchi A."/>
            <person name="Kamiya K."/>
            <person name="Karasawa W."/>
            <person name="Kurita K."/>
            <person name="Katagiri S."/>
            <person name="Kikuta A."/>
            <person name="Kobayashi H."/>
            <person name="Kobayashi N."/>
            <person name="Machita K."/>
            <person name="Maehara T."/>
            <person name="Masukawa M."/>
            <person name="Mizubayashi T."/>
            <person name="Mukai Y."/>
            <person name="Nagasaki H."/>
            <person name="Nagata Y."/>
            <person name="Naito S."/>
            <person name="Nakashima M."/>
            <person name="Nakama Y."/>
            <person name="Nakamichi Y."/>
            <person name="Nakamura M."/>
            <person name="Meguro A."/>
            <person name="Negishi M."/>
            <person name="Ohta I."/>
            <person name="Ohta T."/>
            <person name="Okamoto M."/>
            <person name="Ono N."/>
            <person name="Saji S."/>
            <person name="Sakaguchi M."/>
            <person name="Sakai K."/>
            <person name="Shibata M."/>
            <person name="Shimokawa T."/>
            <person name="Song J."/>
            <person name="Takazaki Y."/>
            <person name="Terasawa K."/>
            <person name="Tsugane M."/>
            <person name="Tsuji K."/>
            <person name="Ueda S."/>
            <person name="Waki K."/>
            <person name="Yamagata H."/>
            <person name="Yamamoto M."/>
            <person name="Yamamoto S."/>
            <person name="Yamane H."/>
            <person name="Yoshiki S."/>
            <person name="Yoshihara R."/>
            <person name="Yukawa K."/>
            <person name="Zhong H."/>
            <person name="Yano M."/>
            <person name="Yuan Q."/>
            <person name="Ouyang S."/>
            <person name="Liu J."/>
            <person name="Jones K.M."/>
            <person name="Gansberger K."/>
            <person name="Moffat K."/>
            <person name="Hill J."/>
            <person name="Bera J."/>
            <person name="Fadrosh D."/>
            <person name="Jin S."/>
            <person name="Johri S."/>
            <person name="Kim M."/>
            <person name="Overton L."/>
            <person name="Reardon M."/>
            <person name="Tsitrin T."/>
            <person name="Vuong H."/>
            <person name="Weaver B."/>
            <person name="Ciecko A."/>
            <person name="Tallon L."/>
            <person name="Jackson J."/>
            <person name="Pai G."/>
            <person name="Aken S.V."/>
            <person name="Utterback T."/>
            <person name="Reidmuller S."/>
            <person name="Feldblyum T."/>
            <person name="Hsiao J."/>
            <person name="Zismann V."/>
            <person name="Iobst S."/>
            <person name="de Vazeille A.R."/>
            <person name="Buell C.R."/>
            <person name="Ying K."/>
            <person name="Li Y."/>
            <person name="Lu T."/>
            <person name="Huang Y."/>
            <person name="Zhao Q."/>
            <person name="Feng Q."/>
            <person name="Zhang L."/>
            <person name="Zhu J."/>
            <person name="Weng Q."/>
            <person name="Mu J."/>
            <person name="Lu Y."/>
            <person name="Fan D."/>
            <person name="Liu Y."/>
            <person name="Guan J."/>
            <person name="Zhang Y."/>
            <person name="Yu S."/>
            <person name="Liu X."/>
            <person name="Zhang Y."/>
            <person name="Hong G."/>
            <person name="Han B."/>
            <person name="Choisne N."/>
            <person name="Demange N."/>
            <person name="Orjeda G."/>
            <person name="Samain S."/>
            <person name="Cattolico L."/>
            <person name="Pelletier E."/>
            <person name="Couloux A."/>
            <person name="Segurens B."/>
            <person name="Wincker P."/>
            <person name="D'Hont A."/>
            <person name="Scarpelli C."/>
            <person name="Weissenbach J."/>
            <person name="Salanoubat M."/>
            <person name="Quetier F."/>
            <person name="Yu Y."/>
            <person name="Kim H.R."/>
            <person name="Rambo T."/>
            <person name="Currie J."/>
            <person name="Collura K."/>
            <person name="Luo M."/>
            <person name="Yang T."/>
            <person name="Ammiraju J.S.S."/>
            <person name="Engler F."/>
            <person name="Soderlund C."/>
            <person name="Wing R.A."/>
            <person name="Palmer L.E."/>
            <person name="de la Bastide M."/>
            <person name="Spiegel L."/>
            <person name="Nascimento L."/>
            <person name="Zutavern T."/>
            <person name="O'Shaughnessy A."/>
            <person name="Dike S."/>
            <person name="Dedhia N."/>
            <person name="Preston R."/>
            <person name="Balija V."/>
            <person name="McCombie W.R."/>
            <person name="Chow T."/>
            <person name="Chen H."/>
            <person name="Chung M."/>
            <person name="Chen C."/>
            <person name="Shaw J."/>
            <person name="Wu H."/>
            <person name="Hsiao K."/>
            <person name="Chao Y."/>
            <person name="Chu M."/>
            <person name="Cheng C."/>
            <person name="Hour A."/>
            <person name="Lee P."/>
            <person name="Lin S."/>
            <person name="Lin Y."/>
            <person name="Liou J."/>
            <person name="Liu S."/>
            <person name="Hsing Y."/>
            <person name="Raghuvanshi S."/>
            <person name="Mohanty A."/>
            <person name="Bharti A.K."/>
            <person name="Gaur A."/>
            <person name="Gupta V."/>
            <person name="Kumar D."/>
            <person name="Ravi V."/>
            <person name="Vij S."/>
            <person name="Kapur A."/>
            <person name="Khurana P."/>
            <person name="Khurana P."/>
            <person name="Khurana J.P."/>
            <person name="Tyagi A.K."/>
            <person name="Gaikwad K."/>
            <person name="Singh A."/>
            <person name="Dalal V."/>
            <person name="Srivastava S."/>
            <person name="Dixit A."/>
            <person name="Pal A.K."/>
            <person name="Ghazi I.A."/>
            <person name="Yadav M."/>
            <person name="Pandit A."/>
            <person name="Bhargava A."/>
            <person name="Sureshbabu K."/>
            <person name="Batra K."/>
            <person name="Sharma T.R."/>
            <person name="Mohapatra T."/>
            <person name="Singh N.K."/>
            <person name="Messing J."/>
            <person name="Nelson A.B."/>
            <person name="Fuks G."/>
            <person name="Kavchok S."/>
            <person name="Keizer G."/>
            <person name="Linton E."/>
            <person name="Llaca V."/>
            <person name="Song R."/>
            <person name="Tanyolac B."/>
            <person name="Young S."/>
            <person name="Ho-Il K."/>
            <person name="Hahn J.H."/>
            <person name="Sangsakoo G."/>
            <person name="Vanavichit A."/>
            <person name="de Mattos Luiz.A.T."/>
            <person name="Zimmer P.D."/>
            <person name="Malone G."/>
            <person name="Dellagostin O."/>
            <person name="de Oliveira A.C."/>
            <person name="Bevan M."/>
            <person name="Bancroft I."/>
            <person name="Minx P."/>
            <person name="Cordum H."/>
            <person name="Wilson R."/>
            <person name="Cheng Z."/>
            <person name="Jin W."/>
            <person name="Jiang J."/>
            <person name="Leong S.A."/>
            <person name="Iwama H."/>
            <person name="Gojobori T."/>
            <person name="Itoh T."/>
            <person name="Niimura Y."/>
            <person name="Fujii Y."/>
            <person name="Habara T."/>
            <person name="Sakai H."/>
            <person name="Sato Y."/>
            <person name="Wilson G."/>
            <person name="Kumar K."/>
            <person name="McCouch S."/>
            <person name="Juretic N."/>
            <person name="Hoen D."/>
            <person name="Wright S."/>
            <person name="Bruskiewich R."/>
            <person name="Bureau T."/>
            <person name="Miyao A."/>
            <person name="Hirochika H."/>
            <person name="Nishikawa T."/>
            <person name="Kadowaki K."/>
            <person name="Sugiura M."/>
            <person name="Burr B."/>
            <person name="Sasaki T."/>
        </authorList>
    </citation>
    <scope>NUCLEOTIDE SEQUENCE [LARGE SCALE GENOMIC DNA]</scope>
    <source>
        <strain evidence="3">cv. Nipponbare</strain>
    </source>
</reference>
<sequence length="128" mass="13281">WPNLVVGFKHIATDVASSRWFSRSSLPPMQALLAPNALSSNTAPPHRATSPAPTTPPSAPTTPPTPRLLYRRATASDAGAVGAHHAAVQRPAASAPGTDHASLGTTGADHLSTVVETQSERMSITSWT</sequence>
<feature type="region of interest" description="Disordered" evidence="1">
    <location>
        <begin position="32"/>
        <end position="110"/>
    </location>
</feature>
<gene>
    <name evidence="2" type="ordered locus">Os11g0554200</name>
    <name evidence="2" type="ORF">OSNPB_110554200</name>
</gene>
<dbReference type="EMBL" id="AP014967">
    <property type="protein sequence ID" value="BAT14440.1"/>
    <property type="molecule type" value="Genomic_DNA"/>
</dbReference>
<feature type="compositionally biased region" description="Low complexity" evidence="1">
    <location>
        <begin position="78"/>
        <end position="88"/>
    </location>
</feature>
<dbReference type="AlphaFoldDB" id="A0A0P0Y3A9"/>
<feature type="compositionally biased region" description="Low complexity" evidence="1">
    <location>
        <begin position="42"/>
        <end position="52"/>
    </location>
</feature>
<dbReference type="Gramene" id="Os11t0554200-01">
    <property type="protein sequence ID" value="Os11t0554200-01"/>
    <property type="gene ID" value="Os11g0554200"/>
</dbReference>
<dbReference type="InParanoid" id="A0A0P0Y3A9"/>
<feature type="compositionally biased region" description="Pro residues" evidence="1">
    <location>
        <begin position="53"/>
        <end position="66"/>
    </location>
</feature>
<proteinExistence type="predicted"/>
<evidence type="ECO:0000313" key="2">
    <source>
        <dbReference type="EMBL" id="BAT14440.1"/>
    </source>
</evidence>